<proteinExistence type="predicted"/>
<name>A0A0F8WDN1_9ZZZZ</name>
<reference evidence="1" key="1">
    <citation type="journal article" date="2015" name="Nature">
        <title>Complex archaea that bridge the gap between prokaryotes and eukaryotes.</title>
        <authorList>
            <person name="Spang A."/>
            <person name="Saw J.H."/>
            <person name="Jorgensen S.L."/>
            <person name="Zaremba-Niedzwiedzka K."/>
            <person name="Martijn J."/>
            <person name="Lind A.E."/>
            <person name="van Eijk R."/>
            <person name="Schleper C."/>
            <person name="Guy L."/>
            <person name="Ettema T.J."/>
        </authorList>
    </citation>
    <scope>NUCLEOTIDE SEQUENCE</scope>
</reference>
<organism evidence="1">
    <name type="scientific">marine sediment metagenome</name>
    <dbReference type="NCBI Taxonomy" id="412755"/>
    <lineage>
        <taxon>unclassified sequences</taxon>
        <taxon>metagenomes</taxon>
        <taxon>ecological metagenomes</taxon>
    </lineage>
</organism>
<protein>
    <submittedName>
        <fullName evidence="1">Uncharacterized protein</fullName>
    </submittedName>
</protein>
<dbReference type="AlphaFoldDB" id="A0A0F8WDN1"/>
<dbReference type="EMBL" id="LAZR01065896">
    <property type="protein sequence ID" value="KKK54638.1"/>
    <property type="molecule type" value="Genomic_DNA"/>
</dbReference>
<comment type="caution">
    <text evidence="1">The sequence shown here is derived from an EMBL/GenBank/DDBJ whole genome shotgun (WGS) entry which is preliminary data.</text>
</comment>
<gene>
    <name evidence="1" type="ORF">LCGC14_3082690</name>
</gene>
<accession>A0A0F8WDN1</accession>
<evidence type="ECO:0000313" key="1">
    <source>
        <dbReference type="EMBL" id="KKK54638.1"/>
    </source>
</evidence>
<feature type="non-terminal residue" evidence="1">
    <location>
        <position position="1"/>
    </location>
</feature>
<sequence>YTTLDSVNFGFETKYVKICLRSQADNLTAYFRMGTTVSNSLAVVAAATNSNKMTIPISSSDVFILGAAAANSGLSSSFDWGALSMSSPATTGGNAAPAKVSACITEPWRTRGIVMHIVSGLATADVWGYQ</sequence>